<evidence type="ECO:0000256" key="3">
    <source>
        <dbReference type="ARBA" id="ARBA00020978"/>
    </source>
</evidence>
<dbReference type="GO" id="GO:0017119">
    <property type="term" value="C:Golgi transport complex"/>
    <property type="evidence" value="ECO:0007669"/>
    <property type="project" value="InterPro"/>
</dbReference>
<dbReference type="PANTHER" id="PTHR31658:SF0">
    <property type="entry name" value="CONSERVED OLIGOMERIC GOLGI COMPLEX SUBUNIT 1"/>
    <property type="match status" value="1"/>
</dbReference>
<proteinExistence type="inferred from homology"/>
<sequence>MQADESENEASLPAEVDVHCKVSFSDDLFVKHSVEHVREVEKEIRHNTELKREELRLMVGRRYRDIIEAADDLHTMHNIAEDALGQLQALRSGISRLQQYPVIPKVSLPLGAQLRSNVLATFLADLCDMFSALSVQADWATLGWLFSLAVYVDSALIEFHGETPNMVRTIWRDVYASRCKLTEKCEQAFSPRLDADEVCQMLCCLMLMEKRPLDQLPSMFYSWCFKIFKGALLSTDLSFTEQIGECVTTWFRTIMLAHEIFYTDLNRVSLLVSTLNSFHTCKPAEIDQYIAVQRRAHRQCLEELLASFRPVDSVSPSDALIVDALHRETAAFLTKSLDAYTEDVGKTLQSLNDLKSLVERRESIQNALACVATNPKWTKACEELFGSDKERVMSIFYMPISQRAEQVVKAIVQRVFEAASDFDSIPNDLDCLQATWAASNDQSELHIAQRLLSMPSEVLEKCQFVDGEYKTMLDALDAFCTAYESSSQLLQEPLVTATVAAVQQFAERCQHVGSQRGNVTAAVHCAKFCQGLLTCCDHFKSAFFVRSKHTSAWHKITTVLNQLSEHKYSEWILAVAADVGSEVKENLHTQCDVRTQMENLLRYESVTIEDDQGVKNSSSKMLIPCSLSRWAFRLLHRMSRIGAAVGIHSVPRHLVKQLTHTAISSVVEAMDVLLESEDKPSQLLVVQLLFDLQVLTTLLLDDQSTKMKKRCRQTISTLKGRVDAFDLELMTPRLKANVKQQTLRLVTLFDAIVADGKYVTRQLNGTKYQPDDQSQMLMLNSQGCRFAKLPICDDWKMTIVAGNKEGETNSPDFH</sequence>
<dbReference type="EMBL" id="HG805816">
    <property type="protein sequence ID" value="CDW52148.1"/>
    <property type="molecule type" value="Genomic_DNA"/>
</dbReference>
<reference evidence="8" key="2">
    <citation type="submission" date="2014-03" db="EMBL/GenBank/DDBJ databases">
        <title>The whipworm genome and dual-species transcriptomics of an intimate host-pathogen interaction.</title>
        <authorList>
            <person name="Foth B.J."/>
            <person name="Tsai I.J."/>
            <person name="Reid A.J."/>
            <person name="Bancroft A.J."/>
            <person name="Nichol S."/>
            <person name="Tracey A."/>
            <person name="Holroyd N."/>
            <person name="Cotton J.A."/>
            <person name="Stanley E.J."/>
            <person name="Zarowiecki M."/>
            <person name="Liu J.Z."/>
            <person name="Huckvale T."/>
            <person name="Cooper P.J."/>
            <person name="Grencis R.K."/>
            <person name="Berriman M."/>
        </authorList>
    </citation>
    <scope>NUCLEOTIDE SEQUENCE [LARGE SCALE GENOMIC DNA]</scope>
</reference>
<dbReference type="GO" id="GO:0000139">
    <property type="term" value="C:Golgi membrane"/>
    <property type="evidence" value="ECO:0007669"/>
    <property type="project" value="UniProtKB-SubCell"/>
</dbReference>
<comment type="subcellular location">
    <subcellularLocation>
        <location evidence="1">Golgi apparatus membrane</location>
        <topology evidence="1">Peripheral membrane protein</topology>
    </subcellularLocation>
</comment>
<evidence type="ECO:0000256" key="2">
    <source>
        <dbReference type="ARBA" id="ARBA00006653"/>
    </source>
</evidence>
<dbReference type="STRING" id="36087.A0A077YXH1"/>
<reference evidence="8" key="1">
    <citation type="submission" date="2014-01" db="EMBL/GenBank/DDBJ databases">
        <authorList>
            <person name="Aslett M."/>
        </authorList>
    </citation>
    <scope>NUCLEOTIDE SEQUENCE</scope>
</reference>
<organism evidence="8 9">
    <name type="scientific">Trichuris trichiura</name>
    <name type="common">Whipworm</name>
    <name type="synonym">Trichocephalus trichiurus</name>
    <dbReference type="NCBI Taxonomy" id="36087"/>
    <lineage>
        <taxon>Eukaryota</taxon>
        <taxon>Metazoa</taxon>
        <taxon>Ecdysozoa</taxon>
        <taxon>Nematoda</taxon>
        <taxon>Enoplea</taxon>
        <taxon>Dorylaimia</taxon>
        <taxon>Trichinellida</taxon>
        <taxon>Trichuridae</taxon>
        <taxon>Trichuris</taxon>
    </lineage>
</organism>
<keyword evidence="7" id="KW-0472">Membrane</keyword>
<evidence type="ECO:0000256" key="5">
    <source>
        <dbReference type="ARBA" id="ARBA00022927"/>
    </source>
</evidence>
<evidence type="ECO:0000256" key="1">
    <source>
        <dbReference type="ARBA" id="ARBA00004395"/>
    </source>
</evidence>
<protein>
    <recommendedName>
        <fullName evidence="3">Conserved oligomeric Golgi complex subunit 1</fullName>
    </recommendedName>
</protein>
<accession>A0A077YXH1</accession>
<evidence type="ECO:0000256" key="6">
    <source>
        <dbReference type="ARBA" id="ARBA00023034"/>
    </source>
</evidence>
<dbReference type="GO" id="GO:0006891">
    <property type="term" value="P:intra-Golgi vesicle-mediated transport"/>
    <property type="evidence" value="ECO:0007669"/>
    <property type="project" value="InterPro"/>
</dbReference>
<dbReference type="Proteomes" id="UP000030665">
    <property type="component" value="Unassembled WGS sequence"/>
</dbReference>
<keyword evidence="6" id="KW-0333">Golgi apparatus</keyword>
<evidence type="ECO:0000256" key="4">
    <source>
        <dbReference type="ARBA" id="ARBA00022448"/>
    </source>
</evidence>
<dbReference type="PANTHER" id="PTHR31658">
    <property type="entry name" value="CONSERVED OLIGOMERIC GOLGI COMPLEX SUBUNIT 1"/>
    <property type="match status" value="1"/>
</dbReference>
<keyword evidence="5" id="KW-0653">Protein transport</keyword>
<dbReference type="InterPro" id="IPR033370">
    <property type="entry name" value="COG1"/>
</dbReference>
<evidence type="ECO:0000256" key="7">
    <source>
        <dbReference type="ARBA" id="ARBA00023136"/>
    </source>
</evidence>
<name>A0A077YXH1_TRITR</name>
<evidence type="ECO:0000313" key="8">
    <source>
        <dbReference type="EMBL" id="CDW52148.1"/>
    </source>
</evidence>
<dbReference type="AlphaFoldDB" id="A0A077YXH1"/>
<comment type="similarity">
    <text evidence="2">Belongs to the COG1 family.</text>
</comment>
<dbReference type="OrthoDB" id="46189at2759"/>
<gene>
    <name evidence="8" type="ORF">TTRE_0000040701</name>
</gene>
<dbReference type="Pfam" id="PF08700">
    <property type="entry name" value="VPS51_Exo84_N"/>
    <property type="match status" value="1"/>
</dbReference>
<keyword evidence="4" id="KW-0813">Transport</keyword>
<evidence type="ECO:0000313" key="9">
    <source>
        <dbReference type="Proteomes" id="UP000030665"/>
    </source>
</evidence>
<dbReference type="GO" id="GO:0015031">
    <property type="term" value="P:protein transport"/>
    <property type="evidence" value="ECO:0007669"/>
    <property type="project" value="UniProtKB-KW"/>
</dbReference>
<keyword evidence="9" id="KW-1185">Reference proteome</keyword>